<keyword evidence="1" id="KW-1133">Transmembrane helix</keyword>
<sequence>MDTMQDILLRLGEINGTLEAMAKRQEEMTEWLHGLDSRLRAVEIKAALWGIAGGGCGMAAFQFLSR</sequence>
<dbReference type="EMBL" id="BAAFGK010000004">
    <property type="protein sequence ID" value="GAB0057933.1"/>
    <property type="molecule type" value="Genomic_DNA"/>
</dbReference>
<dbReference type="Proteomes" id="UP001628193">
    <property type="component" value="Unassembled WGS sequence"/>
</dbReference>
<evidence type="ECO:0000313" key="2">
    <source>
        <dbReference type="EMBL" id="GAB0057933.1"/>
    </source>
</evidence>
<name>A0ABQ0CAM1_9PROT</name>
<accession>A0ABQ0CAM1</accession>
<keyword evidence="1" id="KW-0472">Membrane</keyword>
<keyword evidence="1" id="KW-0812">Transmembrane</keyword>
<proteinExistence type="predicted"/>
<dbReference type="RefSeq" id="WP_420905618.1">
    <property type="nucleotide sequence ID" value="NZ_BAAFGK010000004.1"/>
</dbReference>
<organism evidence="2 3">
    <name type="scientific">Candidatus Magnetaquiglobus chichijimensis</name>
    <dbReference type="NCBI Taxonomy" id="3141448"/>
    <lineage>
        <taxon>Bacteria</taxon>
        <taxon>Pseudomonadati</taxon>
        <taxon>Pseudomonadota</taxon>
        <taxon>Magnetococcia</taxon>
        <taxon>Magnetococcales</taxon>
        <taxon>Candidatus Magnetaquicoccaceae</taxon>
        <taxon>Candidatus Magnetaquiglobus</taxon>
    </lineage>
</organism>
<reference evidence="2 3" key="1">
    <citation type="submission" date="2024-09" db="EMBL/GenBank/DDBJ databases">
        <title>Draft genome sequence of Candidatus Magnetaquicoccaceae bacterium FCR-1.</title>
        <authorList>
            <person name="Shimoshige H."/>
            <person name="Shimamura S."/>
            <person name="Taoka A."/>
            <person name="Kobayashi H."/>
            <person name="Maekawa T."/>
        </authorList>
    </citation>
    <scope>NUCLEOTIDE SEQUENCE [LARGE SCALE GENOMIC DNA]</scope>
    <source>
        <strain evidence="2 3">FCR-1</strain>
    </source>
</reference>
<keyword evidence="3" id="KW-1185">Reference proteome</keyword>
<protein>
    <submittedName>
        <fullName evidence="2">Uncharacterized protein</fullName>
    </submittedName>
</protein>
<gene>
    <name evidence="2" type="ORF">SIID45300_02267</name>
</gene>
<comment type="caution">
    <text evidence="2">The sequence shown here is derived from an EMBL/GenBank/DDBJ whole genome shotgun (WGS) entry which is preliminary data.</text>
</comment>
<feature type="transmembrane region" description="Helical" evidence="1">
    <location>
        <begin position="46"/>
        <end position="64"/>
    </location>
</feature>
<evidence type="ECO:0000256" key="1">
    <source>
        <dbReference type="SAM" id="Phobius"/>
    </source>
</evidence>
<evidence type="ECO:0000313" key="3">
    <source>
        <dbReference type="Proteomes" id="UP001628193"/>
    </source>
</evidence>